<dbReference type="EC" id="1.-.-.-" evidence="6"/>
<dbReference type="InterPro" id="IPR050461">
    <property type="entry name" value="Nitroreductase_HadB/RutE"/>
</dbReference>
<proteinExistence type="predicted"/>
<keyword evidence="4 6" id="KW-0560">Oxidoreductase</keyword>
<dbReference type="PANTHER" id="PTHR43543:SF1">
    <property type="entry name" value="MALONIC SEMIALDEHYDE REDUCTASE RUTE-RELATED"/>
    <property type="match status" value="1"/>
</dbReference>
<evidence type="ECO:0000256" key="2">
    <source>
        <dbReference type="ARBA" id="ARBA00022643"/>
    </source>
</evidence>
<gene>
    <name evidence="6" type="ORF">B840_06855</name>
</gene>
<dbReference type="Pfam" id="PF00881">
    <property type="entry name" value="Nitroreductase"/>
    <property type="match status" value="1"/>
</dbReference>
<dbReference type="InterPro" id="IPR029479">
    <property type="entry name" value="Nitroreductase"/>
</dbReference>
<dbReference type="AlphaFoldDB" id="A0A0B6TW62"/>
<dbReference type="SUPFAM" id="SSF55469">
    <property type="entry name" value="FMN-dependent nitroreductase-like"/>
    <property type="match status" value="1"/>
</dbReference>
<evidence type="ECO:0000256" key="4">
    <source>
        <dbReference type="ARBA" id="ARBA00023002"/>
    </source>
</evidence>
<sequence>MASIPVLLDVTDTENKNPLVIDTQAQDILFREARTANTFTDEPVTDEQINAIFDLVKWAPTAMNAQPLRVVVVRSPEAKARLLPHMAEGNRAKTESAPATVLLAADVDFHEELPKVFPHFEGARDMFAGDEEGRAGMAELNTGLQIGYAIIGIRAAGLAAGPMTGFDAEAVSAEFFPDGRHRVMVAINMGKPGENAHYDRLPRLGFDEVVETL</sequence>
<evidence type="ECO:0000256" key="3">
    <source>
        <dbReference type="ARBA" id="ARBA00022857"/>
    </source>
</evidence>
<evidence type="ECO:0000313" key="7">
    <source>
        <dbReference type="Proteomes" id="UP000031928"/>
    </source>
</evidence>
<evidence type="ECO:0000256" key="1">
    <source>
        <dbReference type="ARBA" id="ARBA00022630"/>
    </source>
</evidence>
<dbReference type="InterPro" id="IPR000415">
    <property type="entry name" value="Nitroreductase-like"/>
</dbReference>
<keyword evidence="3" id="KW-0521">NADP</keyword>
<dbReference type="HOGENOM" id="CLU_084441_0_0_11"/>
<accession>A0A0B6TW62</accession>
<keyword evidence="1" id="KW-0285">Flavoprotein</keyword>
<evidence type="ECO:0000313" key="6">
    <source>
        <dbReference type="EMBL" id="AJK68976.1"/>
    </source>
</evidence>
<dbReference type="InterPro" id="IPR023936">
    <property type="entry name" value="RutE-like"/>
</dbReference>
<dbReference type="GO" id="GO:0016491">
    <property type="term" value="F:oxidoreductase activity"/>
    <property type="evidence" value="ECO:0007669"/>
    <property type="project" value="UniProtKB-KW"/>
</dbReference>
<dbReference type="KEGG" id="cmq:B840_06855"/>
<dbReference type="Proteomes" id="UP000031928">
    <property type="component" value="Chromosome"/>
</dbReference>
<keyword evidence="2" id="KW-0288">FMN</keyword>
<dbReference type="EMBL" id="CP007790">
    <property type="protein sequence ID" value="AJK68976.1"/>
    <property type="molecule type" value="Genomic_DNA"/>
</dbReference>
<organism evidence="6 7">
    <name type="scientific">Corynebacterium marinum DSM 44953</name>
    <dbReference type="NCBI Taxonomy" id="1224162"/>
    <lineage>
        <taxon>Bacteria</taxon>
        <taxon>Bacillati</taxon>
        <taxon>Actinomycetota</taxon>
        <taxon>Actinomycetes</taxon>
        <taxon>Mycobacteriales</taxon>
        <taxon>Corynebacteriaceae</taxon>
        <taxon>Corynebacterium</taxon>
    </lineage>
</organism>
<evidence type="ECO:0000259" key="5">
    <source>
        <dbReference type="Pfam" id="PF00881"/>
    </source>
</evidence>
<dbReference type="NCBIfam" id="NF003768">
    <property type="entry name" value="PRK05365.1"/>
    <property type="match status" value="1"/>
</dbReference>
<dbReference type="PANTHER" id="PTHR43543">
    <property type="entry name" value="MALONIC SEMIALDEHYDE REDUCTASE RUTE-RELATED"/>
    <property type="match status" value="1"/>
</dbReference>
<dbReference type="Gene3D" id="3.40.109.10">
    <property type="entry name" value="NADH Oxidase"/>
    <property type="match status" value="1"/>
</dbReference>
<dbReference type="CDD" id="cd02148">
    <property type="entry name" value="RutE-like"/>
    <property type="match status" value="1"/>
</dbReference>
<keyword evidence="7" id="KW-1185">Reference proteome</keyword>
<protein>
    <submittedName>
        <fullName evidence="6">Putative NADH dehydrogenase/NAD(P)H nitroreductase</fullName>
        <ecNumber evidence="6">1.-.-.-</ecNumber>
    </submittedName>
</protein>
<name>A0A0B6TW62_9CORY</name>
<reference evidence="6 7" key="1">
    <citation type="submission" date="2014-05" db="EMBL/GenBank/DDBJ databases">
        <title>Complete genome sequence of Corynebacterium marinum DSM 44953.</title>
        <authorList>
            <person name="Schaffert L."/>
            <person name="Albersmeier A."/>
            <person name="Kalinowski J."/>
            <person name="Ruckert C."/>
        </authorList>
    </citation>
    <scope>NUCLEOTIDE SEQUENCE [LARGE SCALE GENOMIC DNA]</scope>
    <source>
        <strain evidence="6 7">DSM 44953</strain>
    </source>
</reference>
<dbReference type="STRING" id="1224162.B840_06855"/>
<feature type="domain" description="Nitroreductase" evidence="5">
    <location>
        <begin position="33"/>
        <end position="191"/>
    </location>
</feature>